<proteinExistence type="predicted"/>
<accession>A0ABP8K082</accession>
<evidence type="ECO:0000256" key="2">
    <source>
        <dbReference type="SAM" id="Phobius"/>
    </source>
</evidence>
<keyword evidence="4" id="KW-1185">Reference proteome</keyword>
<comment type="caution">
    <text evidence="3">The sequence shown here is derived from an EMBL/GenBank/DDBJ whole genome shotgun (WGS) entry which is preliminary data.</text>
</comment>
<organism evidence="3 4">
    <name type="scientific">Tsukamurella soli</name>
    <dbReference type="NCBI Taxonomy" id="644556"/>
    <lineage>
        <taxon>Bacteria</taxon>
        <taxon>Bacillati</taxon>
        <taxon>Actinomycetota</taxon>
        <taxon>Actinomycetes</taxon>
        <taxon>Mycobacteriales</taxon>
        <taxon>Tsukamurellaceae</taxon>
        <taxon>Tsukamurella</taxon>
    </lineage>
</organism>
<evidence type="ECO:0008006" key="5">
    <source>
        <dbReference type="Google" id="ProtNLM"/>
    </source>
</evidence>
<dbReference type="NCBIfam" id="NF041646">
    <property type="entry name" value="VC0807_fam"/>
    <property type="match status" value="1"/>
</dbReference>
<evidence type="ECO:0000313" key="3">
    <source>
        <dbReference type="EMBL" id="GAA4398615.1"/>
    </source>
</evidence>
<gene>
    <name evidence="3" type="ORF">GCM10023147_35010</name>
</gene>
<feature type="transmembrane region" description="Helical" evidence="2">
    <location>
        <begin position="185"/>
        <end position="208"/>
    </location>
</feature>
<protein>
    <recommendedName>
        <fullName evidence="5">Intracellular septation protein A</fullName>
    </recommendedName>
</protein>
<feature type="transmembrane region" description="Helical" evidence="2">
    <location>
        <begin position="72"/>
        <end position="89"/>
    </location>
</feature>
<name>A0ABP8K082_9ACTN</name>
<keyword evidence="2" id="KW-0812">Transmembrane</keyword>
<feature type="region of interest" description="Disordered" evidence="1">
    <location>
        <begin position="217"/>
        <end position="239"/>
    </location>
</feature>
<dbReference type="RefSeq" id="WP_344998352.1">
    <property type="nucleotide sequence ID" value="NZ_BAABFR010000063.1"/>
</dbReference>
<reference evidence="4" key="1">
    <citation type="journal article" date="2019" name="Int. J. Syst. Evol. Microbiol.">
        <title>The Global Catalogue of Microorganisms (GCM) 10K type strain sequencing project: providing services to taxonomists for standard genome sequencing and annotation.</title>
        <authorList>
            <consortium name="The Broad Institute Genomics Platform"/>
            <consortium name="The Broad Institute Genome Sequencing Center for Infectious Disease"/>
            <person name="Wu L."/>
            <person name="Ma J."/>
        </authorList>
    </citation>
    <scope>NUCLEOTIDE SEQUENCE [LARGE SCALE GENOMIC DNA]</scope>
    <source>
        <strain evidence="4">JCM 17688</strain>
    </source>
</reference>
<keyword evidence="2" id="KW-0472">Membrane</keyword>
<dbReference type="Proteomes" id="UP001500635">
    <property type="component" value="Unassembled WGS sequence"/>
</dbReference>
<evidence type="ECO:0000256" key="1">
    <source>
        <dbReference type="SAM" id="MobiDB-lite"/>
    </source>
</evidence>
<evidence type="ECO:0000313" key="4">
    <source>
        <dbReference type="Proteomes" id="UP001500635"/>
    </source>
</evidence>
<feature type="transmembrane region" description="Helical" evidence="2">
    <location>
        <begin position="95"/>
        <end position="117"/>
    </location>
</feature>
<feature type="transmembrane region" description="Helical" evidence="2">
    <location>
        <begin position="160"/>
        <end position="179"/>
    </location>
</feature>
<feature type="compositionally biased region" description="Low complexity" evidence="1">
    <location>
        <begin position="220"/>
        <end position="230"/>
    </location>
</feature>
<dbReference type="EMBL" id="BAABFR010000063">
    <property type="protein sequence ID" value="GAA4398615.1"/>
    <property type="molecule type" value="Genomic_DNA"/>
</dbReference>
<keyword evidence="2" id="KW-1133">Transmembrane helix</keyword>
<feature type="transmembrane region" description="Helical" evidence="2">
    <location>
        <begin position="39"/>
        <end position="60"/>
    </location>
</feature>
<sequence>MTNASAVPVADTESPPAPPFSLAVDVVLQLGVYFALHSLLHTTQLLALVTATALCALRIVARWVKRRSVDSLEVLALTLFGASIAAAAVSGSPRVILVVGTFMGALLFVALTGALLLDRRQAAPVVMRLTVRGHEGRAQMWNDRVALDPRARRSLHRVDPLWITGVGVSTGASVAAALWLPLDLAVVACQAIPLLVSAVVLLATWLLLAPLRTAPPCPTAAPRTAPTEPTSTHERQNQL</sequence>